<dbReference type="AlphaFoldDB" id="A0A8B6BKR2"/>
<keyword evidence="1" id="KW-0812">Transmembrane</keyword>
<gene>
    <name evidence="2" type="ORF">MGAL_10B079286</name>
</gene>
<feature type="transmembrane region" description="Helical" evidence="1">
    <location>
        <begin position="6"/>
        <end position="26"/>
    </location>
</feature>
<keyword evidence="3" id="KW-1185">Reference proteome</keyword>
<evidence type="ECO:0000256" key="1">
    <source>
        <dbReference type="SAM" id="Phobius"/>
    </source>
</evidence>
<proteinExistence type="predicted"/>
<comment type="caution">
    <text evidence="2">The sequence shown here is derived from an EMBL/GenBank/DDBJ whole genome shotgun (WGS) entry which is preliminary data.</text>
</comment>
<sequence>MERHISIIRFVLCYIVFVTALGNSMYSRYAPGKKGKTEFPCTLPCPWRGKTFDTYNLNGVNNFPNWTIDASGKSGAIPIGLVFECYQINDRFIIFRIRGTDTFFCSTFFYDGSTDPVTFAVNDVDPDNGLITFENKTDEFKDICEVCKFPSIAKLLFV</sequence>
<feature type="non-terminal residue" evidence="2">
    <location>
        <position position="1"/>
    </location>
</feature>
<organism evidence="2 3">
    <name type="scientific">Mytilus galloprovincialis</name>
    <name type="common">Mediterranean mussel</name>
    <dbReference type="NCBI Taxonomy" id="29158"/>
    <lineage>
        <taxon>Eukaryota</taxon>
        <taxon>Metazoa</taxon>
        <taxon>Spiralia</taxon>
        <taxon>Lophotrochozoa</taxon>
        <taxon>Mollusca</taxon>
        <taxon>Bivalvia</taxon>
        <taxon>Autobranchia</taxon>
        <taxon>Pteriomorphia</taxon>
        <taxon>Mytilida</taxon>
        <taxon>Mytiloidea</taxon>
        <taxon>Mytilidae</taxon>
        <taxon>Mytilinae</taxon>
        <taxon>Mytilus</taxon>
    </lineage>
</organism>
<keyword evidence="1" id="KW-1133">Transmembrane helix</keyword>
<dbReference type="OrthoDB" id="6099545at2759"/>
<accession>A0A8B6BKR2</accession>
<reference evidence="2" key="1">
    <citation type="submission" date="2018-11" db="EMBL/GenBank/DDBJ databases">
        <authorList>
            <person name="Alioto T."/>
            <person name="Alioto T."/>
        </authorList>
    </citation>
    <scope>NUCLEOTIDE SEQUENCE</scope>
</reference>
<name>A0A8B6BKR2_MYTGA</name>
<dbReference type="EMBL" id="UYJE01000224">
    <property type="protein sequence ID" value="VDH91366.1"/>
    <property type="molecule type" value="Genomic_DNA"/>
</dbReference>
<keyword evidence="1" id="KW-0472">Membrane</keyword>
<dbReference type="Proteomes" id="UP000596742">
    <property type="component" value="Unassembled WGS sequence"/>
</dbReference>
<protein>
    <submittedName>
        <fullName evidence="2">Uncharacterized protein</fullName>
    </submittedName>
</protein>
<evidence type="ECO:0000313" key="2">
    <source>
        <dbReference type="EMBL" id="VDH91366.1"/>
    </source>
</evidence>
<evidence type="ECO:0000313" key="3">
    <source>
        <dbReference type="Proteomes" id="UP000596742"/>
    </source>
</evidence>